<dbReference type="GO" id="GO:0009032">
    <property type="term" value="F:thymidine phosphorylase activity"/>
    <property type="evidence" value="ECO:0007669"/>
    <property type="project" value="UniProtKB-EC"/>
</dbReference>
<dbReference type="NCBIfam" id="TIGR02644">
    <property type="entry name" value="Y_phosphoryl"/>
    <property type="match status" value="1"/>
</dbReference>
<dbReference type="InterPro" id="IPR000312">
    <property type="entry name" value="Glycosyl_Trfase_fam3"/>
</dbReference>
<keyword evidence="5 8" id="KW-0808">Transferase</keyword>
<dbReference type="Pfam" id="PF02885">
    <property type="entry name" value="Glycos_trans_3N"/>
    <property type="match status" value="1"/>
</dbReference>
<evidence type="ECO:0000259" key="7">
    <source>
        <dbReference type="SMART" id="SM00941"/>
    </source>
</evidence>
<dbReference type="Proteomes" id="UP000007013">
    <property type="component" value="Chromosome"/>
</dbReference>
<dbReference type="eggNOG" id="COG0213">
    <property type="taxonomic scope" value="Bacteria"/>
</dbReference>
<dbReference type="EMBL" id="CP001032">
    <property type="protein sequence ID" value="ACB75849.1"/>
    <property type="molecule type" value="Genomic_DNA"/>
</dbReference>
<dbReference type="AlphaFoldDB" id="B1ZTW7"/>
<organism evidence="8 9">
    <name type="scientific">Opitutus terrae (strain DSM 11246 / JCM 15787 / PB90-1)</name>
    <dbReference type="NCBI Taxonomy" id="452637"/>
    <lineage>
        <taxon>Bacteria</taxon>
        <taxon>Pseudomonadati</taxon>
        <taxon>Verrucomicrobiota</taxon>
        <taxon>Opitutia</taxon>
        <taxon>Opitutales</taxon>
        <taxon>Opitutaceae</taxon>
        <taxon>Opitutus</taxon>
    </lineage>
</organism>
<dbReference type="STRING" id="452637.Oter_2567"/>
<dbReference type="GO" id="GO:0004645">
    <property type="term" value="F:1,4-alpha-oligoglucan phosphorylase activity"/>
    <property type="evidence" value="ECO:0007669"/>
    <property type="project" value="InterPro"/>
</dbReference>
<dbReference type="InterPro" id="IPR036566">
    <property type="entry name" value="PYNP-like_C_sf"/>
</dbReference>
<evidence type="ECO:0000256" key="5">
    <source>
        <dbReference type="ARBA" id="ARBA00022679"/>
    </source>
</evidence>
<dbReference type="PANTHER" id="PTHR10515:SF0">
    <property type="entry name" value="THYMIDINE PHOSPHORYLASE"/>
    <property type="match status" value="1"/>
</dbReference>
<dbReference type="FunFam" id="3.40.1030.10:FF:000003">
    <property type="entry name" value="Pyrimidine-nucleoside phosphorylase"/>
    <property type="match status" value="1"/>
</dbReference>
<dbReference type="PIRSF" id="PIRSF000478">
    <property type="entry name" value="TP_PyNP"/>
    <property type="match status" value="1"/>
</dbReference>
<dbReference type="InterPro" id="IPR036320">
    <property type="entry name" value="Glycosyl_Trfase_fam3_N_dom_sf"/>
</dbReference>
<evidence type="ECO:0000313" key="8">
    <source>
        <dbReference type="EMBL" id="ACB75849.1"/>
    </source>
</evidence>
<keyword evidence="4 8" id="KW-0328">Glycosyltransferase</keyword>
<reference evidence="8 9" key="1">
    <citation type="journal article" date="2011" name="J. Bacteriol.">
        <title>Genome sequence of the verrucomicrobium Opitutus terrae PB90-1, an abundant inhabitant of rice paddy soil ecosystems.</title>
        <authorList>
            <person name="van Passel M.W."/>
            <person name="Kant R."/>
            <person name="Palva A."/>
            <person name="Copeland A."/>
            <person name="Lucas S."/>
            <person name="Lapidus A."/>
            <person name="Glavina del Rio T."/>
            <person name="Pitluck S."/>
            <person name="Goltsman E."/>
            <person name="Clum A."/>
            <person name="Sun H."/>
            <person name="Schmutz J."/>
            <person name="Larimer F.W."/>
            <person name="Land M.L."/>
            <person name="Hauser L."/>
            <person name="Kyrpides N."/>
            <person name="Mikhailova N."/>
            <person name="Richardson P.P."/>
            <person name="Janssen P.H."/>
            <person name="de Vos W.M."/>
            <person name="Smidt H."/>
        </authorList>
    </citation>
    <scope>NUCLEOTIDE SEQUENCE [LARGE SCALE GENOMIC DNA]</scope>
    <source>
        <strain evidence="9">DSM 11246 / JCM 15787 / PB90-1</strain>
    </source>
</reference>
<dbReference type="HOGENOM" id="CLU_025040_0_1_0"/>
<dbReference type="Gene3D" id="1.20.970.10">
    <property type="entry name" value="Transferase, Pyrimidine Nucleoside Phosphorylase, Chain C"/>
    <property type="match status" value="1"/>
</dbReference>
<keyword evidence="9" id="KW-1185">Reference proteome</keyword>
<evidence type="ECO:0000256" key="6">
    <source>
        <dbReference type="ARBA" id="ARBA00048550"/>
    </source>
</evidence>
<dbReference type="SMART" id="SM00941">
    <property type="entry name" value="PYNP_C"/>
    <property type="match status" value="1"/>
</dbReference>
<dbReference type="NCBIfam" id="NF004490">
    <property type="entry name" value="PRK05820.1"/>
    <property type="match status" value="1"/>
</dbReference>
<dbReference type="InterPro" id="IPR035902">
    <property type="entry name" value="Nuc_phospho_transferase"/>
</dbReference>
<evidence type="ECO:0000313" key="9">
    <source>
        <dbReference type="Proteomes" id="UP000007013"/>
    </source>
</evidence>
<gene>
    <name evidence="8" type="ordered locus">Oter_2567</name>
</gene>
<dbReference type="Gene3D" id="3.40.1030.10">
    <property type="entry name" value="Nucleoside phosphorylase/phosphoribosyltransferase catalytic domain"/>
    <property type="match status" value="1"/>
</dbReference>
<name>B1ZTW7_OPITP</name>
<comment type="catalytic activity">
    <reaction evidence="6">
        <text>thymidine + phosphate = 2-deoxy-alpha-D-ribose 1-phosphate + thymine</text>
        <dbReference type="Rhea" id="RHEA:16037"/>
        <dbReference type="ChEBI" id="CHEBI:17748"/>
        <dbReference type="ChEBI" id="CHEBI:17821"/>
        <dbReference type="ChEBI" id="CHEBI:43474"/>
        <dbReference type="ChEBI" id="CHEBI:57259"/>
        <dbReference type="EC" id="2.4.2.4"/>
    </reaction>
</comment>
<protein>
    <recommendedName>
        <fullName evidence="3">thymidine phosphorylase</fullName>
        <ecNumber evidence="3">2.4.2.4</ecNumber>
    </recommendedName>
</protein>
<dbReference type="GO" id="GO:0006213">
    <property type="term" value="P:pyrimidine nucleoside metabolic process"/>
    <property type="evidence" value="ECO:0007669"/>
    <property type="project" value="InterPro"/>
</dbReference>
<evidence type="ECO:0000256" key="1">
    <source>
        <dbReference type="ARBA" id="ARBA00006915"/>
    </source>
</evidence>
<dbReference type="Pfam" id="PF07831">
    <property type="entry name" value="PYNP_C"/>
    <property type="match status" value="1"/>
</dbReference>
<dbReference type="InterPro" id="IPR017459">
    <property type="entry name" value="Glycosyl_Trfase_fam3_N_dom"/>
</dbReference>
<dbReference type="Gene3D" id="3.90.1170.30">
    <property type="entry name" value="Pyrimidine nucleoside phosphorylase-like, C-terminal domain"/>
    <property type="match status" value="1"/>
</dbReference>
<dbReference type="SUPFAM" id="SSF52418">
    <property type="entry name" value="Nucleoside phosphorylase/phosphoribosyltransferase catalytic domain"/>
    <property type="match status" value="1"/>
</dbReference>
<proteinExistence type="inferred from homology"/>
<comment type="similarity">
    <text evidence="1">Belongs to the thymidine/pyrimidine-nucleoside phosphorylase family.</text>
</comment>
<dbReference type="GO" id="GO:0005829">
    <property type="term" value="C:cytosol"/>
    <property type="evidence" value="ECO:0007669"/>
    <property type="project" value="TreeGrafter"/>
</dbReference>
<evidence type="ECO:0000256" key="3">
    <source>
        <dbReference type="ARBA" id="ARBA00011892"/>
    </source>
</evidence>
<dbReference type="OrthoDB" id="9763887at2"/>
<accession>B1ZTW7</accession>
<dbReference type="EC" id="2.4.2.4" evidence="3"/>
<evidence type="ECO:0000256" key="4">
    <source>
        <dbReference type="ARBA" id="ARBA00022676"/>
    </source>
</evidence>
<dbReference type="SUPFAM" id="SSF47648">
    <property type="entry name" value="Nucleoside phosphorylase/phosphoribosyltransferase N-terminal domain"/>
    <property type="match status" value="1"/>
</dbReference>
<dbReference type="RefSeq" id="WP_012375384.1">
    <property type="nucleotide sequence ID" value="NC_010571.1"/>
</dbReference>
<dbReference type="InterPro" id="IPR000053">
    <property type="entry name" value="Thymidine/pyrmidine_PPase"/>
</dbReference>
<evidence type="ECO:0000256" key="2">
    <source>
        <dbReference type="ARBA" id="ARBA00011738"/>
    </source>
</evidence>
<dbReference type="InterPro" id="IPR013102">
    <property type="entry name" value="PYNP_C"/>
</dbReference>
<dbReference type="KEGG" id="ote:Oter_2567"/>
<dbReference type="SUPFAM" id="SSF54680">
    <property type="entry name" value="Pyrimidine nucleoside phosphorylase C-terminal domain"/>
    <property type="match status" value="1"/>
</dbReference>
<dbReference type="InterPro" id="IPR018090">
    <property type="entry name" value="Pyrmidine_PPas_bac/euk"/>
</dbReference>
<dbReference type="Pfam" id="PF00591">
    <property type="entry name" value="Glycos_transf_3"/>
    <property type="match status" value="1"/>
</dbReference>
<feature type="domain" description="Pyrimidine nucleoside phosphorylase C-terminal" evidence="7">
    <location>
        <begin position="358"/>
        <end position="446"/>
    </location>
</feature>
<comment type="subunit">
    <text evidence="2">Homodimer.</text>
</comment>
<dbReference type="PANTHER" id="PTHR10515">
    <property type="entry name" value="THYMIDINE PHOSPHORYLASE"/>
    <property type="match status" value="1"/>
</dbReference>
<dbReference type="GO" id="GO:0006206">
    <property type="term" value="P:pyrimidine nucleobase metabolic process"/>
    <property type="evidence" value="ECO:0007669"/>
    <property type="project" value="InterPro"/>
</dbReference>
<sequence length="461" mass="50273">MTKRTIPARRFIKPTFEYLIEKKRDGGEFTQEEIRYIIDSTLDGEMPQHQLAALMMAIYFSNMSAQETADLTEEMMLSGEVIDLSHIAKPKIDKYSTGGVGDKTSLVLVPLAMASGVIVPMMCGVEHDYVINTLEKLGAFPGFKGQMPIEQFTNQLARIGGAIVQQSDALAPADAKFYALRKETGTIPSLPLITGSVLSKKLAEGSEGLVIDVKWGNGSFIKDLEQAKQLARSMTRVGRSMKRRCVALVTDMNQPLGDTVGTSLEVKEAIQLLKGEGPEDMKELVLKLGMEIVRLAGVAGSTLSAKQTVQRHLTDGSALQKFKDLVKAQGGDTMFIDHPEKFPAARHIRKLPAPKRGYVHTINAAMIARGVHLLGAGVEAAAPTGNHNHGAHSHGHAKVDHAVGVSEIKKVGTQVKQGEPLMMIHYNDEAKLEQALEYFKNAYRLAPKRPTPPPLIVERVA</sequence>